<evidence type="ECO:0000313" key="1">
    <source>
        <dbReference type="Proteomes" id="UP000887576"/>
    </source>
</evidence>
<reference evidence="2" key="1">
    <citation type="submission" date="2022-11" db="UniProtKB">
        <authorList>
            <consortium name="WormBaseParasite"/>
        </authorList>
    </citation>
    <scope>IDENTIFICATION</scope>
</reference>
<evidence type="ECO:0000313" key="2">
    <source>
        <dbReference type="WBParaSite" id="JU765_v2.g1225.t1"/>
    </source>
</evidence>
<dbReference type="Proteomes" id="UP000887576">
    <property type="component" value="Unplaced"/>
</dbReference>
<organism evidence="1 2">
    <name type="scientific">Panagrolaimus sp. JU765</name>
    <dbReference type="NCBI Taxonomy" id="591449"/>
    <lineage>
        <taxon>Eukaryota</taxon>
        <taxon>Metazoa</taxon>
        <taxon>Ecdysozoa</taxon>
        <taxon>Nematoda</taxon>
        <taxon>Chromadorea</taxon>
        <taxon>Rhabditida</taxon>
        <taxon>Tylenchina</taxon>
        <taxon>Panagrolaimomorpha</taxon>
        <taxon>Panagrolaimoidea</taxon>
        <taxon>Panagrolaimidae</taxon>
        <taxon>Panagrolaimus</taxon>
    </lineage>
</organism>
<dbReference type="WBParaSite" id="JU765_v2.g1225.t1">
    <property type="protein sequence ID" value="JU765_v2.g1225.t1"/>
    <property type="gene ID" value="JU765_v2.g1225"/>
</dbReference>
<name>A0AC34Q279_9BILA</name>
<protein>
    <submittedName>
        <fullName evidence="2">Uncharacterized protein</fullName>
    </submittedName>
</protein>
<sequence length="466" mass="53942">MPKRRIDDVADDGSLAEKQNVPTTVDELENKLLNAEQKLERLCISKTKREVESLEKMGEDSRGEIEEKRNAIVGMNKQVEFLKKSILKIKSEKNRLLNPVHLCPELYADVFDEVFKRIPVYFGQLEHVLKSFVIGKEAAVGVTQTLKDYGRLTLNKDKINVRSSRKTSMFDYCKFSEKLLQLIAPYTTEVCFDETDFVRSHQVFLESLIESQKQKKLLIRKLQYTNQFVIGAVKKLNEKNIPVTLHDVTKEILLNLPGLEFDCLEICCSEEWFHFLADNSFPCTFNKLDLSDINLSILESWGEKTIGHFKELSFKWTFRSDVYGHLNRIFPNAQKLSSCFNDYCSDDCEFIYPSGAWDQRKEYVENAPQKEIVANFRYFSCYKDEYDECISEFSGNKIDEYNLQWISPTDESKVINLRHELSSNFCITRYPESDADDDSDGDHPNGHHPNGGGPDHRFMNIAIGIF</sequence>
<proteinExistence type="predicted"/>
<accession>A0AC34Q279</accession>